<feature type="region of interest" description="Disordered" evidence="1">
    <location>
        <begin position="1"/>
        <end position="36"/>
    </location>
</feature>
<dbReference type="EMBL" id="MKGL01000023">
    <property type="protein sequence ID" value="RNF11047.1"/>
    <property type="molecule type" value="Genomic_DNA"/>
</dbReference>
<accession>A0A3R7M8M6</accession>
<gene>
    <name evidence="2" type="ORF">TraAM80_01174</name>
</gene>
<evidence type="ECO:0000256" key="1">
    <source>
        <dbReference type="SAM" id="MobiDB-lite"/>
    </source>
</evidence>
<sequence length="107" mass="11924">MDATLRSTSVENCRSSTCEGTRRGQSSHEFSTARKRGRNGPICVVRTVQLGAVMNTFKEAFIDTVRQSWWVRAAALIANIPCMFLLVCGRARLSELPTRTVTTSFRP</sequence>
<evidence type="ECO:0000313" key="3">
    <source>
        <dbReference type="Proteomes" id="UP000283634"/>
    </source>
</evidence>
<feature type="compositionally biased region" description="Polar residues" evidence="1">
    <location>
        <begin position="1"/>
        <end position="30"/>
    </location>
</feature>
<proteinExistence type="predicted"/>
<reference evidence="2 3" key="1">
    <citation type="journal article" date="2018" name="BMC Genomics">
        <title>Genomic comparison of Trypanosoma conorhini and Trypanosoma rangeli to Trypanosoma cruzi strains of high and low virulence.</title>
        <authorList>
            <person name="Bradwell K.R."/>
            <person name="Koparde V.N."/>
            <person name="Matveyev A.V."/>
            <person name="Serrano M.G."/>
            <person name="Alves J.M."/>
            <person name="Parikh H."/>
            <person name="Huang B."/>
            <person name="Lee V."/>
            <person name="Espinosa-Alvarez O."/>
            <person name="Ortiz P.A."/>
            <person name="Costa-Martins A.G."/>
            <person name="Teixeira M.M."/>
            <person name="Buck G.A."/>
        </authorList>
    </citation>
    <scope>NUCLEOTIDE SEQUENCE [LARGE SCALE GENOMIC DNA]</scope>
    <source>
        <strain evidence="2 3">AM80</strain>
    </source>
</reference>
<name>A0A3R7M8M6_TRYRA</name>
<comment type="caution">
    <text evidence="2">The sequence shown here is derived from an EMBL/GenBank/DDBJ whole genome shotgun (WGS) entry which is preliminary data.</text>
</comment>
<dbReference type="RefSeq" id="XP_029241941.1">
    <property type="nucleotide sequence ID" value="XM_029378227.1"/>
</dbReference>
<keyword evidence="3" id="KW-1185">Reference proteome</keyword>
<dbReference type="Proteomes" id="UP000283634">
    <property type="component" value="Unassembled WGS sequence"/>
</dbReference>
<protein>
    <submittedName>
        <fullName evidence="2">Uncharacterized protein</fullName>
    </submittedName>
</protein>
<organism evidence="2 3">
    <name type="scientific">Trypanosoma rangeli</name>
    <dbReference type="NCBI Taxonomy" id="5698"/>
    <lineage>
        <taxon>Eukaryota</taxon>
        <taxon>Discoba</taxon>
        <taxon>Euglenozoa</taxon>
        <taxon>Kinetoplastea</taxon>
        <taxon>Metakinetoplastina</taxon>
        <taxon>Trypanosomatida</taxon>
        <taxon>Trypanosomatidae</taxon>
        <taxon>Trypanosoma</taxon>
        <taxon>Herpetosoma</taxon>
    </lineage>
</organism>
<evidence type="ECO:0000313" key="2">
    <source>
        <dbReference type="EMBL" id="RNF11047.1"/>
    </source>
</evidence>
<dbReference type="GeneID" id="40325107"/>
<dbReference type="AlphaFoldDB" id="A0A3R7M8M6"/>